<feature type="region of interest" description="Disordered" evidence="1">
    <location>
        <begin position="59"/>
        <end position="84"/>
    </location>
</feature>
<dbReference type="EMBL" id="DF968325">
    <property type="protein sequence ID" value="GAP50166.1"/>
    <property type="molecule type" value="Genomic_DNA"/>
</dbReference>
<sequence length="103" mass="10259">MRGRVVAGAGASDGEADEGEGVDEGEAADGWEVGAEVAGAVLAGGGAIGIVGERAGSGAVRRGGRTMRAAAAQHRPAPAAARRTRRRVALRRIASYWPGGAPK</sequence>
<organism evidence="2 3">
    <name type="scientific">Streptomyces azureus</name>
    <dbReference type="NCBI Taxonomy" id="146537"/>
    <lineage>
        <taxon>Bacteria</taxon>
        <taxon>Bacillati</taxon>
        <taxon>Actinomycetota</taxon>
        <taxon>Actinomycetes</taxon>
        <taxon>Kitasatosporales</taxon>
        <taxon>Streptomycetaceae</taxon>
        <taxon>Streptomyces</taxon>
    </lineage>
</organism>
<protein>
    <submittedName>
        <fullName evidence="2">Uncharacterized protein</fullName>
    </submittedName>
</protein>
<feature type="compositionally biased region" description="Low complexity" evidence="1">
    <location>
        <begin position="1"/>
        <end position="13"/>
    </location>
</feature>
<proteinExistence type="predicted"/>
<accession>A0A0K8PQN5</accession>
<evidence type="ECO:0000313" key="3">
    <source>
        <dbReference type="Proteomes" id="UP000053859"/>
    </source>
</evidence>
<feature type="compositionally biased region" description="Acidic residues" evidence="1">
    <location>
        <begin position="14"/>
        <end position="29"/>
    </location>
</feature>
<dbReference type="AlphaFoldDB" id="A0A0K8PQN5"/>
<name>A0A0K8PQN5_STRAJ</name>
<keyword evidence="3" id="KW-1185">Reference proteome</keyword>
<dbReference type="Proteomes" id="UP000053859">
    <property type="component" value="Unassembled WGS sequence"/>
</dbReference>
<evidence type="ECO:0000256" key="1">
    <source>
        <dbReference type="SAM" id="MobiDB-lite"/>
    </source>
</evidence>
<gene>
    <name evidence="2" type="ORF">SAZU_5029</name>
</gene>
<feature type="compositionally biased region" description="Low complexity" evidence="1">
    <location>
        <begin position="59"/>
        <end position="81"/>
    </location>
</feature>
<evidence type="ECO:0000313" key="2">
    <source>
        <dbReference type="EMBL" id="GAP50166.1"/>
    </source>
</evidence>
<feature type="region of interest" description="Disordered" evidence="1">
    <location>
        <begin position="1"/>
        <end position="29"/>
    </location>
</feature>
<reference evidence="2" key="1">
    <citation type="journal article" date="2015" name="Genome Announc.">
        <title>Draft Genome Sequence of Thiostrepton-Producing Streptomyces azureus ATCC 14921.</title>
        <authorList>
            <person name="Sakihara K."/>
            <person name="Maeda J."/>
            <person name="Tashiro K."/>
            <person name="Fujino Y."/>
            <person name="Kuhara S."/>
            <person name="Ohshima T."/>
            <person name="Ogata S."/>
            <person name="Doi K."/>
        </authorList>
    </citation>
    <scope>NUCLEOTIDE SEQUENCE [LARGE SCALE GENOMIC DNA]</scope>
    <source>
        <strain evidence="2">ATCC14921</strain>
    </source>
</reference>